<dbReference type="Proteomes" id="UP000294752">
    <property type="component" value="Unassembled WGS sequence"/>
</dbReference>
<comment type="caution">
    <text evidence="1">The sequence shown here is derived from an EMBL/GenBank/DDBJ whole genome shotgun (WGS) entry which is preliminary data.</text>
</comment>
<organism evidence="1 2">
    <name type="scientific">Sphingobacterium paludis</name>
    <dbReference type="NCBI Taxonomy" id="1476465"/>
    <lineage>
        <taxon>Bacteria</taxon>
        <taxon>Pseudomonadati</taxon>
        <taxon>Bacteroidota</taxon>
        <taxon>Sphingobacteriia</taxon>
        <taxon>Sphingobacteriales</taxon>
        <taxon>Sphingobacteriaceae</taxon>
        <taxon>Sphingobacterium</taxon>
    </lineage>
</organism>
<dbReference type="AlphaFoldDB" id="A0A4R7D4F4"/>
<reference evidence="1 2" key="1">
    <citation type="submission" date="2019-03" db="EMBL/GenBank/DDBJ databases">
        <title>Genomic Encyclopedia of Type Strains, Phase III (KMG-III): the genomes of soil and plant-associated and newly described type strains.</title>
        <authorList>
            <person name="Whitman W."/>
        </authorList>
    </citation>
    <scope>NUCLEOTIDE SEQUENCE [LARGE SCALE GENOMIC DNA]</scope>
    <source>
        <strain evidence="1 2">CGMCC 1.12801</strain>
    </source>
</reference>
<protein>
    <submittedName>
        <fullName evidence="1">Uncharacterized protein</fullName>
    </submittedName>
</protein>
<keyword evidence="2" id="KW-1185">Reference proteome</keyword>
<gene>
    <name evidence="1" type="ORF">B0I21_102280</name>
</gene>
<proteinExistence type="predicted"/>
<dbReference type="EMBL" id="SNZV01000002">
    <property type="protein sequence ID" value="TDS15963.1"/>
    <property type="molecule type" value="Genomic_DNA"/>
</dbReference>
<name>A0A4R7D4F4_9SPHI</name>
<accession>A0A4R7D4F4</accession>
<evidence type="ECO:0000313" key="1">
    <source>
        <dbReference type="EMBL" id="TDS15963.1"/>
    </source>
</evidence>
<sequence length="158" mass="18348">MQYYVDLVKHFIIANSRHGTHSPFVYGLADQVIYKKANLGSVAVSFPSSFSWRYRKLLGAMLSHMGVNTLTTLYSEQPGAAIWIDPRHDPMANLFDLLEAGKIIIVHEPYRSKQLWNQWNADPRVIVSIDLFHVGLLLQRDGQRKENFLLRYPYWNDK</sequence>
<evidence type="ECO:0000313" key="2">
    <source>
        <dbReference type="Proteomes" id="UP000294752"/>
    </source>
</evidence>